<reference evidence="2" key="1">
    <citation type="submission" date="2020-11" db="EMBL/GenBank/DDBJ databases">
        <authorList>
            <person name="Tran Van P."/>
        </authorList>
    </citation>
    <scope>NUCLEOTIDE SEQUENCE</scope>
</reference>
<feature type="non-terminal residue" evidence="2">
    <location>
        <position position="1"/>
    </location>
</feature>
<gene>
    <name evidence="2" type="ORF">CTOB1V02_LOCUS15590</name>
</gene>
<feature type="compositionally biased region" description="Low complexity" evidence="1">
    <location>
        <begin position="57"/>
        <end position="66"/>
    </location>
</feature>
<dbReference type="EMBL" id="OB691820">
    <property type="protein sequence ID" value="CAD7237775.1"/>
    <property type="molecule type" value="Genomic_DNA"/>
</dbReference>
<feature type="compositionally biased region" description="Polar residues" evidence="1">
    <location>
        <begin position="124"/>
        <end position="134"/>
    </location>
</feature>
<feature type="region of interest" description="Disordered" evidence="1">
    <location>
        <begin position="117"/>
        <end position="149"/>
    </location>
</feature>
<protein>
    <submittedName>
        <fullName evidence="2">Uncharacterized protein</fullName>
    </submittedName>
</protein>
<proteinExistence type="predicted"/>
<name>A0A7R8WYP0_9CRUS</name>
<evidence type="ECO:0000313" key="2">
    <source>
        <dbReference type="EMBL" id="CAD7237775.1"/>
    </source>
</evidence>
<feature type="compositionally biased region" description="Low complexity" evidence="1">
    <location>
        <begin position="26"/>
        <end position="46"/>
    </location>
</feature>
<organism evidence="2">
    <name type="scientific">Cyprideis torosa</name>
    <dbReference type="NCBI Taxonomy" id="163714"/>
    <lineage>
        <taxon>Eukaryota</taxon>
        <taxon>Metazoa</taxon>
        <taxon>Ecdysozoa</taxon>
        <taxon>Arthropoda</taxon>
        <taxon>Crustacea</taxon>
        <taxon>Oligostraca</taxon>
        <taxon>Ostracoda</taxon>
        <taxon>Podocopa</taxon>
        <taxon>Podocopida</taxon>
        <taxon>Cytherocopina</taxon>
        <taxon>Cytheroidea</taxon>
        <taxon>Cytherideidae</taxon>
        <taxon>Cyprideis</taxon>
    </lineage>
</organism>
<dbReference type="AlphaFoldDB" id="A0A7R8WYP0"/>
<sequence>SKGTRRVIWRCGRGTRRWWPCSASLRASATGPRAAGATRTEATMATSRGPPTAAKDSQTQRSFPSPSSTPSPRTPSEGERCTTLISQGTSERVPWGFRRRVTAPLFSDAWRIRSTPNEPIAFDTSVTHGLTSSRGFHHSSTRPRRNSPI</sequence>
<feature type="non-terminal residue" evidence="2">
    <location>
        <position position="149"/>
    </location>
</feature>
<feature type="region of interest" description="Disordered" evidence="1">
    <location>
        <begin position="26"/>
        <end position="89"/>
    </location>
</feature>
<feature type="compositionally biased region" description="Basic residues" evidence="1">
    <location>
        <begin position="135"/>
        <end position="149"/>
    </location>
</feature>
<accession>A0A7R8WYP0</accession>
<evidence type="ECO:0000256" key="1">
    <source>
        <dbReference type="SAM" id="MobiDB-lite"/>
    </source>
</evidence>